<comment type="caution">
    <text evidence="1">The sequence shown here is derived from an EMBL/GenBank/DDBJ whole genome shotgun (WGS) entry which is preliminary data.</text>
</comment>
<name>A0A4T0VCC1_9PEZI</name>
<accession>A0A4T0VCC1</accession>
<proteinExistence type="predicted"/>
<sequence length="143" mass="15959">MSNCGVIHEGHGVVGTVIEMPASCGPGKYAMAVSLEPSRNQSVPRRLENRADELADSPIFDLAKYELVRHTVNEQFRWNICDESVSCNIKGVDTTGYFIAWADLNVNIQSSALVTLIRNLQDLNSFEESHVLFRDTCRLKQMG</sequence>
<evidence type="ECO:0000313" key="1">
    <source>
        <dbReference type="EMBL" id="TIC89624.1"/>
    </source>
</evidence>
<dbReference type="AlphaFoldDB" id="A0A4T0VCC1"/>
<dbReference type="Proteomes" id="UP000305883">
    <property type="component" value="Unassembled WGS sequence"/>
</dbReference>
<evidence type="ECO:0000313" key="2">
    <source>
        <dbReference type="Proteomes" id="UP000305883"/>
    </source>
</evidence>
<protein>
    <submittedName>
        <fullName evidence="1">Uncharacterized protein</fullName>
    </submittedName>
</protein>
<reference evidence="1 2" key="1">
    <citation type="journal article" date="2019" name="Genome Biol. Evol.">
        <title>Genomic Plasticity Mediated by Transposable Elements in the Plant Pathogenic Fungus Colletotrichum higginsianum.</title>
        <authorList>
            <person name="Tsushima A."/>
            <person name="Gan P."/>
            <person name="Kumakura N."/>
            <person name="Narusaka M."/>
            <person name="Takano Y."/>
            <person name="Narusaka Y."/>
            <person name="Shirasu K."/>
        </authorList>
    </citation>
    <scope>NUCLEOTIDE SEQUENCE [LARGE SCALE GENOMIC DNA]</scope>
    <source>
        <strain evidence="1 2">MAFF305635-RFP</strain>
    </source>
</reference>
<gene>
    <name evidence="1" type="ORF">CH35J_012578</name>
</gene>
<organism evidence="1 2">
    <name type="scientific">Colletotrichum higginsianum</name>
    <dbReference type="NCBI Taxonomy" id="80884"/>
    <lineage>
        <taxon>Eukaryota</taxon>
        <taxon>Fungi</taxon>
        <taxon>Dikarya</taxon>
        <taxon>Ascomycota</taxon>
        <taxon>Pezizomycotina</taxon>
        <taxon>Sordariomycetes</taxon>
        <taxon>Hypocreomycetidae</taxon>
        <taxon>Glomerellales</taxon>
        <taxon>Glomerellaceae</taxon>
        <taxon>Colletotrichum</taxon>
        <taxon>Colletotrichum destructivum species complex</taxon>
    </lineage>
</organism>
<dbReference type="EMBL" id="MWPZ01000014">
    <property type="protein sequence ID" value="TIC89624.1"/>
    <property type="molecule type" value="Genomic_DNA"/>
</dbReference>